<protein>
    <submittedName>
        <fullName evidence="3">Uncharacterized protein</fullName>
    </submittedName>
</protein>
<feature type="compositionally biased region" description="Basic and acidic residues" evidence="1">
    <location>
        <begin position="66"/>
        <end position="93"/>
    </location>
</feature>
<name>A0A914DZA9_9BILA</name>
<accession>A0A914DZA9</accession>
<keyword evidence="2" id="KW-1185">Reference proteome</keyword>
<organism evidence="2 3">
    <name type="scientific">Acrobeloides nanus</name>
    <dbReference type="NCBI Taxonomy" id="290746"/>
    <lineage>
        <taxon>Eukaryota</taxon>
        <taxon>Metazoa</taxon>
        <taxon>Ecdysozoa</taxon>
        <taxon>Nematoda</taxon>
        <taxon>Chromadorea</taxon>
        <taxon>Rhabditida</taxon>
        <taxon>Tylenchina</taxon>
        <taxon>Cephalobomorpha</taxon>
        <taxon>Cephaloboidea</taxon>
        <taxon>Cephalobidae</taxon>
        <taxon>Acrobeloides</taxon>
    </lineage>
</organism>
<evidence type="ECO:0000313" key="2">
    <source>
        <dbReference type="Proteomes" id="UP000887540"/>
    </source>
</evidence>
<dbReference type="WBParaSite" id="ACRNAN_scaffold4717.g19042.t1">
    <property type="protein sequence ID" value="ACRNAN_scaffold4717.g19042.t1"/>
    <property type="gene ID" value="ACRNAN_scaffold4717.g19042"/>
</dbReference>
<dbReference type="AlphaFoldDB" id="A0A914DZA9"/>
<proteinExistence type="predicted"/>
<dbReference type="Proteomes" id="UP000887540">
    <property type="component" value="Unplaced"/>
</dbReference>
<evidence type="ECO:0000256" key="1">
    <source>
        <dbReference type="SAM" id="MobiDB-lite"/>
    </source>
</evidence>
<reference evidence="3" key="1">
    <citation type="submission" date="2022-11" db="UniProtKB">
        <authorList>
            <consortium name="WormBaseParasite"/>
        </authorList>
    </citation>
    <scope>IDENTIFICATION</scope>
</reference>
<evidence type="ECO:0000313" key="3">
    <source>
        <dbReference type="WBParaSite" id="ACRNAN_scaffold4717.g19042.t1"/>
    </source>
</evidence>
<feature type="region of interest" description="Disordered" evidence="1">
    <location>
        <begin position="61"/>
        <end position="93"/>
    </location>
</feature>
<sequence>MKIYNLYNRNRILYFGLTIFSIRNVHGEMVDSRTFRNNSKFSLQNIVGEVPARSEKIWLDAMNPDSSEHNELEEERRERERQKEERREKERRERERLEAIERERLRQIEEQREHQRERERLELERRAEQICEMERREAEKRERDRTISRMEKERRLGVWHHLSWKSPPKVELSRMDTSNDVRLNVKNFLLQIRYLLKKPMRRKMFAKKERCHVA</sequence>